<dbReference type="PANTHER" id="PTHR30055:SF226">
    <property type="entry name" value="HTH-TYPE TRANSCRIPTIONAL REGULATOR PKSA"/>
    <property type="match status" value="1"/>
</dbReference>
<dbReference type="SUPFAM" id="SSF48498">
    <property type="entry name" value="Tetracyclin repressor-like, C-terminal domain"/>
    <property type="match status" value="1"/>
</dbReference>
<reference evidence="4 5" key="1">
    <citation type="submission" date="2019-07" db="EMBL/GenBank/DDBJ databases">
        <title>Microlunatus dokdonensis sp. nov. isolated from the rhizospheric soil of the wild plant Elymus tsukushiensis.</title>
        <authorList>
            <person name="Ghim S.-Y."/>
            <person name="Hwang Y.-J."/>
            <person name="Son J.-S."/>
            <person name="Shin J.-H."/>
        </authorList>
    </citation>
    <scope>NUCLEOTIDE SEQUENCE [LARGE SCALE GENOMIC DNA]</scope>
    <source>
        <strain evidence="4 5">KUDC0627</strain>
    </source>
</reference>
<evidence type="ECO:0000313" key="5">
    <source>
        <dbReference type="Proteomes" id="UP000319263"/>
    </source>
</evidence>
<protein>
    <submittedName>
        <fullName evidence="4">TetR/AcrR family transcriptional regulator</fullName>
    </submittedName>
</protein>
<dbReference type="InterPro" id="IPR050109">
    <property type="entry name" value="HTH-type_TetR-like_transc_reg"/>
</dbReference>
<accession>A0A516Q167</accession>
<feature type="DNA-binding region" description="H-T-H motif" evidence="2">
    <location>
        <begin position="33"/>
        <end position="52"/>
    </location>
</feature>
<dbReference type="GO" id="GO:0000976">
    <property type="term" value="F:transcription cis-regulatory region binding"/>
    <property type="evidence" value="ECO:0007669"/>
    <property type="project" value="TreeGrafter"/>
</dbReference>
<dbReference type="Gene3D" id="1.10.357.10">
    <property type="entry name" value="Tetracycline Repressor, domain 2"/>
    <property type="match status" value="1"/>
</dbReference>
<keyword evidence="1 2" id="KW-0238">DNA-binding</keyword>
<proteinExistence type="predicted"/>
<evidence type="ECO:0000256" key="2">
    <source>
        <dbReference type="PROSITE-ProRule" id="PRU00335"/>
    </source>
</evidence>
<dbReference type="Proteomes" id="UP000319263">
    <property type="component" value="Chromosome"/>
</dbReference>
<evidence type="ECO:0000259" key="3">
    <source>
        <dbReference type="PROSITE" id="PS50977"/>
    </source>
</evidence>
<dbReference type="SUPFAM" id="SSF46689">
    <property type="entry name" value="Homeodomain-like"/>
    <property type="match status" value="1"/>
</dbReference>
<dbReference type="InterPro" id="IPR001647">
    <property type="entry name" value="HTH_TetR"/>
</dbReference>
<evidence type="ECO:0000256" key="1">
    <source>
        <dbReference type="ARBA" id="ARBA00023125"/>
    </source>
</evidence>
<dbReference type="PANTHER" id="PTHR30055">
    <property type="entry name" value="HTH-TYPE TRANSCRIPTIONAL REGULATOR RUTR"/>
    <property type="match status" value="1"/>
</dbReference>
<dbReference type="PRINTS" id="PR00455">
    <property type="entry name" value="HTHTETR"/>
</dbReference>
<dbReference type="PROSITE" id="PS50977">
    <property type="entry name" value="HTH_TETR_2"/>
    <property type="match status" value="1"/>
</dbReference>
<organism evidence="4 5">
    <name type="scientific">Microlunatus elymi</name>
    <dbReference type="NCBI Taxonomy" id="2596828"/>
    <lineage>
        <taxon>Bacteria</taxon>
        <taxon>Bacillati</taxon>
        <taxon>Actinomycetota</taxon>
        <taxon>Actinomycetes</taxon>
        <taxon>Propionibacteriales</taxon>
        <taxon>Propionibacteriaceae</taxon>
        <taxon>Microlunatus</taxon>
    </lineage>
</organism>
<dbReference type="EMBL" id="CP041692">
    <property type="protein sequence ID" value="QDP97179.1"/>
    <property type="molecule type" value="Genomic_DNA"/>
</dbReference>
<feature type="domain" description="HTH tetR-type" evidence="3">
    <location>
        <begin position="10"/>
        <end position="70"/>
    </location>
</feature>
<dbReference type="InterPro" id="IPR036271">
    <property type="entry name" value="Tet_transcr_reg_TetR-rel_C_sf"/>
</dbReference>
<dbReference type="GO" id="GO:0003700">
    <property type="term" value="F:DNA-binding transcription factor activity"/>
    <property type="evidence" value="ECO:0007669"/>
    <property type="project" value="TreeGrafter"/>
</dbReference>
<sequence>MARPARPVDPNSEQDLLVAAAQTFARDGYQAASLNEILEAAGWAKSSLYHYFDNKLGLHDHVVTVLRRRLGDGLTMPKLADLTATDFWPAMAEILDQLARAASEHPETRNLGLMYHRDDSADPDSALQKLRTDVADWLNRAVRRGLALGLVRRDIPADLVVELTIAVLGVLDRWALDRALNAPGGSDAGRLSLTLIQDLIAARGQDKTRSHDKAPRSR</sequence>
<evidence type="ECO:0000313" key="4">
    <source>
        <dbReference type="EMBL" id="QDP97179.1"/>
    </source>
</evidence>
<dbReference type="InterPro" id="IPR009057">
    <property type="entry name" value="Homeodomain-like_sf"/>
</dbReference>
<dbReference type="OrthoDB" id="116659at2"/>
<dbReference type="RefSeq" id="WP_143987140.1">
    <property type="nucleotide sequence ID" value="NZ_CP041692.1"/>
</dbReference>
<gene>
    <name evidence="4" type="ORF">FOE78_15705</name>
</gene>
<dbReference type="AlphaFoldDB" id="A0A516Q167"/>
<keyword evidence="5" id="KW-1185">Reference proteome</keyword>
<name>A0A516Q167_9ACTN</name>
<dbReference type="KEGG" id="mik:FOE78_15705"/>
<dbReference type="Pfam" id="PF00440">
    <property type="entry name" value="TetR_N"/>
    <property type="match status" value="1"/>
</dbReference>